<evidence type="ECO:0000313" key="14">
    <source>
        <dbReference type="EMBL" id="MCP8899147.1"/>
    </source>
</evidence>
<dbReference type="PROSITE" id="PS01136">
    <property type="entry name" value="UPF0034"/>
    <property type="match status" value="1"/>
</dbReference>
<keyword evidence="4 9" id="KW-0288">FMN</keyword>
<evidence type="ECO:0000256" key="6">
    <source>
        <dbReference type="ARBA" id="ARBA00022857"/>
    </source>
</evidence>
<dbReference type="InterPro" id="IPR035587">
    <property type="entry name" value="DUS-like_FMN-bd"/>
</dbReference>
<sequence>MRIHLAPMEGVVDYLVRDMLTQVGGIDQCVTEFVRVVDQPLPRRVFRRICPELENGCRTPARTPVKLQLLGGQPDPVAENARRAVRAGALSIDLNFGCPAKTVNKSDGGACLLQTPSRVFAIVEAVRQAVPDDIPVSAKIRLGFADRSSYLENAMACQEGGADELVVHARSKVDGYKPPAYWDYIGRIKQRLSIPVIANGEIWSVADYLNCRTQSGCDDVMLGRGLLACPDLPLQIKAHLRGESYRAMSWLEACELLHDYYRTSFPIYPLKHAGNRIKQWLMYLQFHYPQAKAFFEAIKRERDPDALEQAFVRQLSGDCAAPDAALTLP</sequence>
<evidence type="ECO:0000256" key="4">
    <source>
        <dbReference type="ARBA" id="ARBA00022643"/>
    </source>
</evidence>
<dbReference type="AlphaFoldDB" id="A0A9X2I590"/>
<evidence type="ECO:0000256" key="5">
    <source>
        <dbReference type="ARBA" id="ARBA00022694"/>
    </source>
</evidence>
<feature type="binding site" evidence="9">
    <location>
        <begin position="199"/>
        <end position="201"/>
    </location>
    <ligand>
        <name>FMN</name>
        <dbReference type="ChEBI" id="CHEBI:58210"/>
    </ligand>
</feature>
<feature type="site" description="Interacts with tRNA" evidence="9">
    <location>
        <position position="283"/>
    </location>
</feature>
<keyword evidence="6 9" id="KW-0521">NADP</keyword>
<dbReference type="GO" id="GO:0000049">
    <property type="term" value="F:tRNA binding"/>
    <property type="evidence" value="ECO:0007669"/>
    <property type="project" value="UniProtKB-UniRule"/>
</dbReference>
<keyword evidence="7 9" id="KW-0694">RNA-binding</keyword>
<evidence type="ECO:0000256" key="3">
    <source>
        <dbReference type="ARBA" id="ARBA00022630"/>
    </source>
</evidence>
<dbReference type="GO" id="GO:0017150">
    <property type="term" value="F:tRNA dihydrouridine synthase activity"/>
    <property type="evidence" value="ECO:0007669"/>
    <property type="project" value="UniProtKB-UniRule"/>
</dbReference>
<feature type="binding site" evidence="9 12">
    <location>
        <begin position="223"/>
        <end position="224"/>
    </location>
    <ligand>
        <name>FMN</name>
        <dbReference type="ChEBI" id="CHEBI:58210"/>
    </ligand>
</feature>
<dbReference type="RefSeq" id="WP_253967404.1">
    <property type="nucleotide sequence ID" value="NZ_JAMFTH010000001.1"/>
</dbReference>
<dbReference type="Gene3D" id="1.20.225.30">
    <property type="entry name" value="Dihydrouridine synthase, C-terminal recognition domain"/>
    <property type="match status" value="1"/>
</dbReference>
<comment type="catalytic activity">
    <reaction evidence="9">
        <text>5,6-dihydrouridine(16) in tRNA + NADP(+) = uridine(16) in tRNA + NADPH + H(+)</text>
        <dbReference type="Rhea" id="RHEA:53376"/>
        <dbReference type="Rhea" id="RHEA-COMP:13543"/>
        <dbReference type="Rhea" id="RHEA-COMP:13544"/>
        <dbReference type="ChEBI" id="CHEBI:15378"/>
        <dbReference type="ChEBI" id="CHEBI:57783"/>
        <dbReference type="ChEBI" id="CHEBI:58349"/>
        <dbReference type="ChEBI" id="CHEBI:65315"/>
        <dbReference type="ChEBI" id="CHEBI:74443"/>
    </reaction>
</comment>
<dbReference type="Pfam" id="PF01207">
    <property type="entry name" value="Dus"/>
    <property type="match status" value="1"/>
</dbReference>
<dbReference type="PANTHER" id="PTHR11082">
    <property type="entry name" value="TRNA-DIHYDROURIDINE SYNTHASE"/>
    <property type="match status" value="1"/>
</dbReference>
<dbReference type="GO" id="GO:0050660">
    <property type="term" value="F:flavin adenine dinucleotide binding"/>
    <property type="evidence" value="ECO:0007669"/>
    <property type="project" value="InterPro"/>
</dbReference>
<feature type="site" description="Interacts with tRNA; defines subfamily-specific binding signature" evidence="9">
    <location>
        <position position="276"/>
    </location>
</feature>
<feature type="site" description="Interacts with tRNA; defines subfamily-specific binding signature" evidence="9">
    <location>
        <position position="278"/>
    </location>
</feature>
<dbReference type="PIRSF" id="PIRSF006621">
    <property type="entry name" value="Dus"/>
    <property type="match status" value="1"/>
</dbReference>
<feature type="binding site" evidence="9 12">
    <location>
        <position position="139"/>
    </location>
    <ligand>
        <name>FMN</name>
        <dbReference type="ChEBI" id="CHEBI:58210"/>
    </ligand>
</feature>
<dbReference type="PANTHER" id="PTHR11082:SF26">
    <property type="entry name" value="TRNA-DIHYDROURIDINE(16) SYNTHASE"/>
    <property type="match status" value="1"/>
</dbReference>
<keyword evidence="3 9" id="KW-0285">Flavoprotein</keyword>
<comment type="function">
    <text evidence="9">Catalyzes the synthesis of 5,6-dihydrouridine (D), a modified base found in the D-loop of most tRNAs, via the reduction of the C5-C6 double bond in target uridines. Specifically modifies U16 in tRNAs.</text>
</comment>
<feature type="site" description="Interacts with tRNA; defines subfamily-specific binding signature" evidence="9">
    <location>
        <position position="35"/>
    </location>
</feature>
<dbReference type="GO" id="GO:0010181">
    <property type="term" value="F:FMN binding"/>
    <property type="evidence" value="ECO:0007669"/>
    <property type="project" value="UniProtKB-UniRule"/>
</dbReference>
<proteinExistence type="inferred from homology"/>
<dbReference type="Gene3D" id="3.20.20.70">
    <property type="entry name" value="Aldolase class I"/>
    <property type="match status" value="1"/>
</dbReference>
<dbReference type="Proteomes" id="UP001139319">
    <property type="component" value="Unassembled WGS sequence"/>
</dbReference>
<feature type="domain" description="DUS-like FMN-binding" evidence="13">
    <location>
        <begin position="5"/>
        <end position="299"/>
    </location>
</feature>
<dbReference type="CDD" id="cd02801">
    <property type="entry name" value="DUS_like_FMN"/>
    <property type="match status" value="1"/>
</dbReference>
<feature type="binding site" evidence="12">
    <location>
        <position position="168"/>
    </location>
    <ligand>
        <name>FMN</name>
        <dbReference type="ChEBI" id="CHEBI:58210"/>
    </ligand>
</feature>
<dbReference type="InterPro" id="IPR042270">
    <property type="entry name" value="DusC_C"/>
</dbReference>
<dbReference type="InterPro" id="IPR018517">
    <property type="entry name" value="tRNA_hU_synthase_CS"/>
</dbReference>
<accession>A0A9X2I590</accession>
<feature type="site" description="Interacts with tRNA" evidence="9">
    <location>
        <position position="176"/>
    </location>
</feature>
<keyword evidence="15" id="KW-1185">Reference proteome</keyword>
<dbReference type="SUPFAM" id="SSF51395">
    <property type="entry name" value="FMN-linked oxidoreductases"/>
    <property type="match status" value="1"/>
</dbReference>
<evidence type="ECO:0000256" key="11">
    <source>
        <dbReference type="PIRSR" id="PIRSR006621-1"/>
    </source>
</evidence>
<reference evidence="14" key="2">
    <citation type="submission" date="2023-01" db="EMBL/GenBank/DDBJ databases">
        <title>Gilvimarinus xylanilyticus HB14 isolated from Caulerpa lentillifera aquaculture base in Hainan, China.</title>
        <authorList>
            <person name="Zhang Y.-J."/>
        </authorList>
    </citation>
    <scope>NUCLEOTIDE SEQUENCE</scope>
    <source>
        <strain evidence="14">HB14</strain>
    </source>
</reference>
<feature type="active site" description="Proton donor" evidence="9 11">
    <location>
        <position position="98"/>
    </location>
</feature>
<gene>
    <name evidence="9" type="primary">dusC</name>
    <name evidence="14" type="ORF">M6D89_07530</name>
</gene>
<name>A0A9X2I590_9GAMM</name>
<protein>
    <recommendedName>
        <fullName evidence="9">tRNA-dihydrouridine(16) synthase</fullName>
        <ecNumber evidence="9">1.3.1.-</ecNumber>
    </recommendedName>
    <alternativeName>
        <fullName evidence="9">U16-specific dihydrouridine synthase</fullName>
        <shortName evidence="9">U16-specific Dus</shortName>
    </alternativeName>
    <alternativeName>
        <fullName evidence="9">tRNA-dihydrouridine synthase C</fullName>
    </alternativeName>
</protein>
<feature type="site" description="Interacts with tRNA" evidence="9">
    <location>
        <position position="95"/>
    </location>
</feature>
<feature type="binding site" evidence="9 12">
    <location>
        <position position="68"/>
    </location>
    <ligand>
        <name>FMN</name>
        <dbReference type="ChEBI" id="CHEBI:58210"/>
    </ligand>
</feature>
<comment type="similarity">
    <text evidence="10">Belongs to the dus family.</text>
</comment>
<evidence type="ECO:0000313" key="15">
    <source>
        <dbReference type="Proteomes" id="UP001139319"/>
    </source>
</evidence>
<comment type="catalytic activity">
    <reaction evidence="9">
        <text>5,6-dihydrouridine(16) in tRNA + NAD(+) = uridine(16) in tRNA + NADH + H(+)</text>
        <dbReference type="Rhea" id="RHEA:53380"/>
        <dbReference type="Rhea" id="RHEA-COMP:13543"/>
        <dbReference type="Rhea" id="RHEA-COMP:13544"/>
        <dbReference type="ChEBI" id="CHEBI:15378"/>
        <dbReference type="ChEBI" id="CHEBI:57540"/>
        <dbReference type="ChEBI" id="CHEBI:57945"/>
        <dbReference type="ChEBI" id="CHEBI:65315"/>
        <dbReference type="ChEBI" id="CHEBI:74443"/>
    </reaction>
</comment>
<evidence type="ECO:0000256" key="12">
    <source>
        <dbReference type="PIRSR" id="PIRSR006621-2"/>
    </source>
</evidence>
<dbReference type="HAMAP" id="MF_02043">
    <property type="entry name" value="DusC_subfam"/>
    <property type="match status" value="1"/>
</dbReference>
<organism evidence="14 15">
    <name type="scientific">Gilvimarinus xylanilyticus</name>
    <dbReference type="NCBI Taxonomy" id="2944139"/>
    <lineage>
        <taxon>Bacteria</taxon>
        <taxon>Pseudomonadati</taxon>
        <taxon>Pseudomonadota</taxon>
        <taxon>Gammaproteobacteria</taxon>
        <taxon>Cellvibrionales</taxon>
        <taxon>Cellvibrionaceae</taxon>
        <taxon>Gilvimarinus</taxon>
    </lineage>
</organism>
<evidence type="ECO:0000256" key="7">
    <source>
        <dbReference type="ARBA" id="ARBA00022884"/>
    </source>
</evidence>
<evidence type="ECO:0000256" key="2">
    <source>
        <dbReference type="ARBA" id="ARBA00022555"/>
    </source>
</evidence>
<dbReference type="InterPro" id="IPR013785">
    <property type="entry name" value="Aldolase_TIM"/>
</dbReference>
<dbReference type="EMBL" id="JAMFTH010000001">
    <property type="protein sequence ID" value="MCP8899147.1"/>
    <property type="molecule type" value="Genomic_DNA"/>
</dbReference>
<comment type="caution">
    <text evidence="14">The sequence shown here is derived from an EMBL/GenBank/DDBJ whole genome shotgun (WGS) entry which is preliminary data.</text>
</comment>
<keyword evidence="2 9" id="KW-0820">tRNA-binding</keyword>
<comment type="similarity">
    <text evidence="9">Belongs to the Dus family. DusC subfamily.</text>
</comment>
<keyword evidence="5 9" id="KW-0819">tRNA processing</keyword>
<evidence type="ECO:0000256" key="8">
    <source>
        <dbReference type="ARBA" id="ARBA00023002"/>
    </source>
</evidence>
<evidence type="ECO:0000259" key="13">
    <source>
        <dbReference type="Pfam" id="PF01207"/>
    </source>
</evidence>
<evidence type="ECO:0000256" key="9">
    <source>
        <dbReference type="HAMAP-Rule" id="MF_02043"/>
    </source>
</evidence>
<dbReference type="EC" id="1.3.1.-" evidence="9"/>
<keyword evidence="8 9" id="KW-0560">Oxidoreductase</keyword>
<comment type="cofactor">
    <cofactor evidence="1 9 10 12">
        <name>FMN</name>
        <dbReference type="ChEBI" id="CHEBI:58210"/>
    </cofactor>
</comment>
<keyword evidence="12" id="KW-0547">Nucleotide-binding</keyword>
<feature type="site" description="Interacts with tRNA; defines subfamily-specific binding signature" evidence="9">
    <location>
        <position position="299"/>
    </location>
</feature>
<evidence type="ECO:0000256" key="1">
    <source>
        <dbReference type="ARBA" id="ARBA00001917"/>
    </source>
</evidence>
<evidence type="ECO:0000256" key="10">
    <source>
        <dbReference type="PIRNR" id="PIRNR006621"/>
    </source>
</evidence>
<dbReference type="InterPro" id="IPR001269">
    <property type="entry name" value="DUS_fam"/>
</dbReference>
<dbReference type="InterPro" id="IPR032886">
    <property type="entry name" value="DusC"/>
</dbReference>
<reference evidence="14" key="1">
    <citation type="submission" date="2022-05" db="EMBL/GenBank/DDBJ databases">
        <authorList>
            <person name="Sun H.-N."/>
        </authorList>
    </citation>
    <scope>NUCLEOTIDE SEQUENCE</scope>
    <source>
        <strain evidence="14">HB14</strain>
    </source>
</reference>